<evidence type="ECO:0000313" key="1">
    <source>
        <dbReference type="EMBL" id="MCJ8502093.1"/>
    </source>
</evidence>
<dbReference type="AlphaFoldDB" id="A0AA41UR80"/>
<evidence type="ECO:0000313" key="2">
    <source>
        <dbReference type="Proteomes" id="UP001165427"/>
    </source>
</evidence>
<comment type="caution">
    <text evidence="1">The sequence shown here is derived from an EMBL/GenBank/DDBJ whole genome shotgun (WGS) entry which is preliminary data.</text>
</comment>
<dbReference type="RefSeq" id="WP_246912059.1">
    <property type="nucleotide sequence ID" value="NZ_JALJRB010000020.1"/>
</dbReference>
<gene>
    <name evidence="1" type="ORF">MRX98_16030</name>
</gene>
<reference evidence="1" key="1">
    <citation type="submission" date="2022-04" db="EMBL/GenBank/DDBJ databases">
        <title>Desulfatitalea alkaliphila sp. nov., a novel anaerobic sulfate-reducing bacterium isolated from terrestrial mud volcano, Taman Peninsula, Russia.</title>
        <authorList>
            <person name="Khomyakova M.A."/>
            <person name="Merkel A.Y."/>
            <person name="Slobodkin A.I."/>
        </authorList>
    </citation>
    <scope>NUCLEOTIDE SEQUENCE</scope>
    <source>
        <strain evidence="1">M08but</strain>
    </source>
</reference>
<proteinExistence type="predicted"/>
<organism evidence="1 2">
    <name type="scientific">Desulfatitalea alkaliphila</name>
    <dbReference type="NCBI Taxonomy" id="2929485"/>
    <lineage>
        <taxon>Bacteria</taxon>
        <taxon>Pseudomonadati</taxon>
        <taxon>Thermodesulfobacteriota</taxon>
        <taxon>Desulfobacteria</taxon>
        <taxon>Desulfobacterales</taxon>
        <taxon>Desulfosarcinaceae</taxon>
        <taxon>Desulfatitalea</taxon>
    </lineage>
</organism>
<protein>
    <submittedName>
        <fullName evidence="1">Uncharacterized protein</fullName>
    </submittedName>
</protein>
<accession>A0AA41UR80</accession>
<sequence>MTYTCKRCGALANAPGLLCKPCDDRLQCRFCGAPDVNHRHVCKSKLDAMRYVCDGCGRIATDAELLCRPQAIG</sequence>
<keyword evidence="2" id="KW-1185">Reference proteome</keyword>
<name>A0AA41UR80_9BACT</name>
<dbReference type="EMBL" id="JALJRB010000020">
    <property type="protein sequence ID" value="MCJ8502093.1"/>
    <property type="molecule type" value="Genomic_DNA"/>
</dbReference>
<dbReference type="Proteomes" id="UP001165427">
    <property type="component" value="Unassembled WGS sequence"/>
</dbReference>